<evidence type="ECO:0000256" key="2">
    <source>
        <dbReference type="ARBA" id="ARBA00023015"/>
    </source>
</evidence>
<dbReference type="PROSITE" id="PS50110">
    <property type="entry name" value="RESPONSE_REGULATORY"/>
    <property type="match status" value="1"/>
</dbReference>
<dbReference type="Gene3D" id="6.10.250.690">
    <property type="match status" value="1"/>
</dbReference>
<dbReference type="CDD" id="cd00383">
    <property type="entry name" value="trans_reg_C"/>
    <property type="match status" value="1"/>
</dbReference>
<dbReference type="RefSeq" id="WP_226057879.1">
    <property type="nucleotide sequence ID" value="NZ_CP015267.1"/>
</dbReference>
<name>A0ABT7P7W2_MYCIT</name>
<dbReference type="Gene3D" id="3.40.50.2300">
    <property type="match status" value="1"/>
</dbReference>
<proteinExistence type="predicted"/>
<dbReference type="PANTHER" id="PTHR48111:SF4">
    <property type="entry name" value="DNA-BINDING DUAL TRANSCRIPTIONAL REGULATOR OMPR"/>
    <property type="match status" value="1"/>
</dbReference>
<dbReference type="EMBL" id="JASZZX010000035">
    <property type="protein sequence ID" value="MDM3929374.1"/>
    <property type="molecule type" value="Genomic_DNA"/>
</dbReference>
<keyword evidence="3 6" id="KW-0238">DNA-binding</keyword>
<dbReference type="InterPro" id="IPR011006">
    <property type="entry name" value="CheY-like_superfamily"/>
</dbReference>
<dbReference type="InterPro" id="IPR036388">
    <property type="entry name" value="WH-like_DNA-bd_sf"/>
</dbReference>
<evidence type="ECO:0000259" key="8">
    <source>
        <dbReference type="PROSITE" id="PS50110"/>
    </source>
</evidence>
<feature type="domain" description="OmpR/PhoB-type" evidence="9">
    <location>
        <begin position="278"/>
        <end position="378"/>
    </location>
</feature>
<reference evidence="10" key="2">
    <citation type="submission" date="2023-06" db="EMBL/GenBank/DDBJ databases">
        <authorList>
            <person name="Spilker T."/>
        </authorList>
    </citation>
    <scope>NUCLEOTIDE SEQUENCE</scope>
    <source>
        <strain evidence="10">FLAC1071</strain>
    </source>
</reference>
<evidence type="ECO:0000313" key="11">
    <source>
        <dbReference type="Proteomes" id="UP001529272"/>
    </source>
</evidence>
<dbReference type="PROSITE" id="PS51755">
    <property type="entry name" value="OMPR_PHOB"/>
    <property type="match status" value="1"/>
</dbReference>
<evidence type="ECO:0000313" key="10">
    <source>
        <dbReference type="EMBL" id="MDM3929374.1"/>
    </source>
</evidence>
<feature type="DNA-binding region" description="OmpR/PhoB-type" evidence="6">
    <location>
        <begin position="278"/>
        <end position="378"/>
    </location>
</feature>
<keyword evidence="1 5" id="KW-0597">Phosphoprotein</keyword>
<protein>
    <submittedName>
        <fullName evidence="10">Response regulator transcription factor</fullName>
    </submittedName>
</protein>
<feature type="domain" description="Response regulatory" evidence="8">
    <location>
        <begin position="154"/>
        <end position="267"/>
    </location>
</feature>
<evidence type="ECO:0000256" key="5">
    <source>
        <dbReference type="PROSITE-ProRule" id="PRU00169"/>
    </source>
</evidence>
<evidence type="ECO:0000259" key="9">
    <source>
        <dbReference type="PROSITE" id="PS51755"/>
    </source>
</evidence>
<evidence type="ECO:0000256" key="3">
    <source>
        <dbReference type="ARBA" id="ARBA00023125"/>
    </source>
</evidence>
<dbReference type="InterPro" id="IPR016032">
    <property type="entry name" value="Sig_transdc_resp-reg_C-effctor"/>
</dbReference>
<dbReference type="InterPro" id="IPR001789">
    <property type="entry name" value="Sig_transdc_resp-reg_receiver"/>
</dbReference>
<reference evidence="10" key="1">
    <citation type="submission" date="2023-06" db="EMBL/GenBank/DDBJ databases">
        <title>Itaconate inhibition of nontuberculous mycobacteria.</title>
        <authorList>
            <person name="Breen P."/>
            <person name="Zimbric M."/>
            <person name="Caverly L."/>
        </authorList>
    </citation>
    <scope>NUCLEOTIDE SEQUENCE</scope>
    <source>
        <strain evidence="10">FLAC1071</strain>
    </source>
</reference>
<gene>
    <name evidence="10" type="ORF">QRB35_25665</name>
</gene>
<dbReference type="SUPFAM" id="SSF52172">
    <property type="entry name" value="CheY-like"/>
    <property type="match status" value="1"/>
</dbReference>
<feature type="modified residue" description="4-aspartylphosphate" evidence="5">
    <location>
        <position position="203"/>
    </location>
</feature>
<feature type="region of interest" description="Disordered" evidence="7">
    <location>
        <begin position="84"/>
        <end position="134"/>
    </location>
</feature>
<organism evidence="10 11">
    <name type="scientific">Mycobacterium intracellulare subsp. chimaera</name>
    <dbReference type="NCBI Taxonomy" id="222805"/>
    <lineage>
        <taxon>Bacteria</taxon>
        <taxon>Bacillati</taxon>
        <taxon>Actinomycetota</taxon>
        <taxon>Actinomycetes</taxon>
        <taxon>Mycobacteriales</taxon>
        <taxon>Mycobacteriaceae</taxon>
        <taxon>Mycobacterium</taxon>
        <taxon>Mycobacterium avium complex (MAC)</taxon>
    </lineage>
</organism>
<evidence type="ECO:0000256" key="1">
    <source>
        <dbReference type="ARBA" id="ARBA00022553"/>
    </source>
</evidence>
<evidence type="ECO:0000256" key="6">
    <source>
        <dbReference type="PROSITE-ProRule" id="PRU01091"/>
    </source>
</evidence>
<accession>A0ABT7P7W2</accession>
<dbReference type="SMART" id="SM00448">
    <property type="entry name" value="REC"/>
    <property type="match status" value="1"/>
</dbReference>
<dbReference type="Gene3D" id="1.10.10.10">
    <property type="entry name" value="Winged helix-like DNA-binding domain superfamily/Winged helix DNA-binding domain"/>
    <property type="match status" value="1"/>
</dbReference>
<feature type="compositionally biased region" description="Low complexity" evidence="7">
    <location>
        <begin position="88"/>
        <end position="100"/>
    </location>
</feature>
<keyword evidence="11" id="KW-1185">Reference proteome</keyword>
<keyword evidence="4" id="KW-0804">Transcription</keyword>
<evidence type="ECO:0000256" key="4">
    <source>
        <dbReference type="ARBA" id="ARBA00023163"/>
    </source>
</evidence>
<dbReference type="InterPro" id="IPR039420">
    <property type="entry name" value="WalR-like"/>
</dbReference>
<dbReference type="SUPFAM" id="SSF46894">
    <property type="entry name" value="C-terminal effector domain of the bipartite response regulators"/>
    <property type="match status" value="1"/>
</dbReference>
<keyword evidence="2" id="KW-0805">Transcription regulation</keyword>
<dbReference type="Proteomes" id="UP001529272">
    <property type="component" value="Unassembled WGS sequence"/>
</dbReference>
<dbReference type="InterPro" id="IPR001867">
    <property type="entry name" value="OmpR/PhoB-type_DNA-bd"/>
</dbReference>
<dbReference type="Pfam" id="PF00072">
    <property type="entry name" value="Response_reg"/>
    <property type="match status" value="1"/>
</dbReference>
<sequence>MATPIPKIAVAVAAANNGAARRIEMVMVEFLFHRFRSACDPGFGSTSNVCRGCEEPMSVRYAAGVVSCRADVLHPGCRRNRLRHLAGGRRATTTSTPTASGRERRRRARRRRDEQQQDDVQIQRQRHELSAPLEQPPCQQTVIGVPYRELVSPTVLVVDDEKKLRTLVREYLEREGYAVLEAADGQTALDLARTAGPDLVLLDLGLPRLPGDEVARLLRKDSDLPIVMLTAKASENDRVAGLRLGADDYVVKPFSPRELVARVEAVLRRSRPSATESSTDISYGDGRLRIDTDRREVRAGDALVELTRSEFDLLAALASRPGRAWTRLELVGRIQGHAFDAYERTIDVHVKNLRRKLSDTAPFQVVATVPGIGYKFALDRDA</sequence>
<comment type="caution">
    <text evidence="10">The sequence shown here is derived from an EMBL/GenBank/DDBJ whole genome shotgun (WGS) entry which is preliminary data.</text>
</comment>
<evidence type="ECO:0000256" key="7">
    <source>
        <dbReference type="SAM" id="MobiDB-lite"/>
    </source>
</evidence>
<dbReference type="Pfam" id="PF00486">
    <property type="entry name" value="Trans_reg_C"/>
    <property type="match status" value="1"/>
</dbReference>
<dbReference type="PANTHER" id="PTHR48111">
    <property type="entry name" value="REGULATOR OF RPOS"/>
    <property type="match status" value="1"/>
</dbReference>
<dbReference type="SMART" id="SM00862">
    <property type="entry name" value="Trans_reg_C"/>
    <property type="match status" value="1"/>
</dbReference>